<dbReference type="Proteomes" id="UP001152795">
    <property type="component" value="Unassembled WGS sequence"/>
</dbReference>
<evidence type="ECO:0000256" key="2">
    <source>
        <dbReference type="ARBA" id="ARBA00022553"/>
    </source>
</evidence>
<dbReference type="EMBL" id="CACRXK020001316">
    <property type="protein sequence ID" value="CAB3988392.1"/>
    <property type="molecule type" value="Genomic_DNA"/>
</dbReference>
<keyword evidence="3" id="KW-0479">Metal-binding</keyword>
<feature type="binding site" evidence="3">
    <location>
        <position position="80"/>
    </location>
    <ligand>
        <name>Mg(2+)</name>
        <dbReference type="ChEBI" id="CHEBI:18420"/>
    </ligand>
</feature>
<dbReference type="OrthoDB" id="5818554at2759"/>
<organism evidence="4 5">
    <name type="scientific">Paramuricea clavata</name>
    <name type="common">Red gorgonian</name>
    <name type="synonym">Violescent sea-whip</name>
    <dbReference type="NCBI Taxonomy" id="317549"/>
    <lineage>
        <taxon>Eukaryota</taxon>
        <taxon>Metazoa</taxon>
        <taxon>Cnidaria</taxon>
        <taxon>Anthozoa</taxon>
        <taxon>Octocorallia</taxon>
        <taxon>Malacalcyonacea</taxon>
        <taxon>Plexauridae</taxon>
        <taxon>Paramuricea</taxon>
    </lineage>
</organism>
<evidence type="ECO:0000256" key="3">
    <source>
        <dbReference type="PIRSR" id="PIRSR601952-2"/>
    </source>
</evidence>
<reference evidence="4" key="1">
    <citation type="submission" date="2020-04" db="EMBL/GenBank/DDBJ databases">
        <authorList>
            <person name="Alioto T."/>
            <person name="Alioto T."/>
            <person name="Gomez Garrido J."/>
        </authorList>
    </citation>
    <scope>NUCLEOTIDE SEQUENCE</scope>
    <source>
        <strain evidence="4">A484AB</strain>
    </source>
</reference>
<dbReference type="AlphaFoldDB" id="A0A6S7GG10"/>
<dbReference type="Gene3D" id="3.40.720.10">
    <property type="entry name" value="Alkaline Phosphatase, subunit A"/>
    <property type="match status" value="2"/>
</dbReference>
<proteinExistence type="predicted"/>
<evidence type="ECO:0000256" key="1">
    <source>
        <dbReference type="ARBA" id="ARBA00012647"/>
    </source>
</evidence>
<dbReference type="SUPFAM" id="SSF53649">
    <property type="entry name" value="Alkaline phosphatase-like"/>
    <property type="match status" value="2"/>
</dbReference>
<evidence type="ECO:0000313" key="4">
    <source>
        <dbReference type="EMBL" id="CAB3988392.1"/>
    </source>
</evidence>
<dbReference type="Pfam" id="PF00245">
    <property type="entry name" value="Alk_phosphatase"/>
    <property type="match status" value="1"/>
</dbReference>
<dbReference type="PANTHER" id="PTHR11596">
    <property type="entry name" value="ALKALINE PHOSPHATASE"/>
    <property type="match status" value="1"/>
</dbReference>
<gene>
    <name evidence="4" type="ORF">PACLA_8A066626</name>
</gene>
<name>A0A6S7GG10_PARCT</name>
<protein>
    <recommendedName>
        <fullName evidence="1">alkaline phosphatase</fullName>
        <ecNumber evidence="1">3.1.3.1</ecNumber>
    </recommendedName>
</protein>
<comment type="cofactor">
    <cofactor evidence="3">
        <name>Mg(2+)</name>
        <dbReference type="ChEBI" id="CHEBI:18420"/>
    </cofactor>
    <text evidence="3">Binds 1 Mg(2+) ion.</text>
</comment>
<keyword evidence="3" id="KW-0460">Magnesium</keyword>
<comment type="caution">
    <text evidence="4">The sequence shown here is derived from an EMBL/GenBank/DDBJ whole genome shotgun (WGS) entry which is preliminary data.</text>
</comment>
<accession>A0A6S7GG10</accession>
<dbReference type="GO" id="GO:0004035">
    <property type="term" value="F:alkaline phosphatase activity"/>
    <property type="evidence" value="ECO:0007669"/>
    <property type="project" value="UniProtKB-EC"/>
</dbReference>
<keyword evidence="5" id="KW-1185">Reference proteome</keyword>
<sequence>MLLILDFDVDHILTANRIDDEHSDDEHWFSDESEGILGLNENAVFENCESAKGNEVLSILTYAERIGMSTGIVTDTRVTHATPAAFYSHTPSRNWETIRRRKGIVRIYIPVRNNPILGFQKTIPPDGKPALTLAYSDGPGGLKPNTERANLTGVNYNATGFNQQAFMWTYSESHGGEDV</sequence>
<dbReference type="PANTHER" id="PTHR11596:SF5">
    <property type="entry name" value="ALKALINE PHOSPHATASE"/>
    <property type="match status" value="1"/>
</dbReference>
<feature type="non-terminal residue" evidence="4">
    <location>
        <position position="179"/>
    </location>
</feature>
<dbReference type="GO" id="GO:0046872">
    <property type="term" value="F:metal ion binding"/>
    <property type="evidence" value="ECO:0007669"/>
    <property type="project" value="UniProtKB-KW"/>
</dbReference>
<dbReference type="InterPro" id="IPR001952">
    <property type="entry name" value="Alkaline_phosphatase"/>
</dbReference>
<keyword evidence="2" id="KW-0597">Phosphoprotein</keyword>
<evidence type="ECO:0000313" key="5">
    <source>
        <dbReference type="Proteomes" id="UP001152795"/>
    </source>
</evidence>
<dbReference type="InterPro" id="IPR017850">
    <property type="entry name" value="Alkaline_phosphatase_core_sf"/>
</dbReference>
<dbReference type="EC" id="3.1.3.1" evidence="1"/>
<feature type="binding site" evidence="3">
    <location>
        <position position="82"/>
    </location>
    <ligand>
        <name>Mg(2+)</name>
        <dbReference type="ChEBI" id="CHEBI:18420"/>
    </ligand>
</feature>